<evidence type="ECO:0000313" key="1">
    <source>
        <dbReference type="EMBL" id="THC88044.1"/>
    </source>
</evidence>
<sequence length="38" mass="4409">MTPHLVLRVLPLTLCSEILPTEKLRYRVYGQPPSRPYA</sequence>
<dbReference type="VEuPathDB" id="FungiDB:EYZ11_012508"/>
<dbReference type="AlphaFoldDB" id="A0A4V6RQM5"/>
<accession>A0A4V6RQM5</accession>
<dbReference type="EMBL" id="SOSA01000952">
    <property type="protein sequence ID" value="THC88044.1"/>
    <property type="molecule type" value="Genomic_DNA"/>
</dbReference>
<gene>
    <name evidence="1" type="ORF">EYZ11_012508</name>
</gene>
<name>A0A4V6RQM5_9EURO</name>
<proteinExistence type="predicted"/>
<evidence type="ECO:0000313" key="2">
    <source>
        <dbReference type="Proteomes" id="UP000308092"/>
    </source>
</evidence>
<reference evidence="1 2" key="1">
    <citation type="submission" date="2019-03" db="EMBL/GenBank/DDBJ databases">
        <title>The genome sequence of a newly discovered highly antifungal drug resistant Aspergillus species, Aspergillus tanneri NIH 1004.</title>
        <authorList>
            <person name="Mounaud S."/>
            <person name="Singh I."/>
            <person name="Joardar V."/>
            <person name="Pakala S."/>
            <person name="Pakala S."/>
            <person name="Venepally P."/>
            <person name="Hoover J."/>
            <person name="Nierman W."/>
            <person name="Chung J."/>
            <person name="Losada L."/>
        </authorList>
    </citation>
    <scope>NUCLEOTIDE SEQUENCE [LARGE SCALE GENOMIC DNA]</scope>
    <source>
        <strain evidence="1 2">NIH1004</strain>
    </source>
</reference>
<organism evidence="1 2">
    <name type="scientific">Aspergillus tanneri</name>
    <dbReference type="NCBI Taxonomy" id="1220188"/>
    <lineage>
        <taxon>Eukaryota</taxon>
        <taxon>Fungi</taxon>
        <taxon>Dikarya</taxon>
        <taxon>Ascomycota</taxon>
        <taxon>Pezizomycotina</taxon>
        <taxon>Eurotiomycetes</taxon>
        <taxon>Eurotiomycetidae</taxon>
        <taxon>Eurotiales</taxon>
        <taxon>Aspergillaceae</taxon>
        <taxon>Aspergillus</taxon>
        <taxon>Aspergillus subgen. Circumdati</taxon>
    </lineage>
</organism>
<comment type="caution">
    <text evidence="1">The sequence shown here is derived from an EMBL/GenBank/DDBJ whole genome shotgun (WGS) entry which is preliminary data.</text>
</comment>
<dbReference type="Proteomes" id="UP000308092">
    <property type="component" value="Unassembled WGS sequence"/>
</dbReference>
<protein>
    <submittedName>
        <fullName evidence="1">Uncharacterized protein</fullName>
    </submittedName>
</protein>
<keyword evidence="2" id="KW-1185">Reference proteome</keyword>